<feature type="non-terminal residue" evidence="1">
    <location>
        <position position="358"/>
    </location>
</feature>
<dbReference type="SUPFAM" id="SSF56112">
    <property type="entry name" value="Protein kinase-like (PK-like)"/>
    <property type="match status" value="1"/>
</dbReference>
<dbReference type="InterPro" id="IPR052732">
    <property type="entry name" value="Cell-binding_unc_protein"/>
</dbReference>
<gene>
    <name evidence="1" type="ORF">MNBD_GAMMA20-1732</name>
</gene>
<proteinExistence type="predicted"/>
<dbReference type="PANTHER" id="PTHR43883">
    <property type="entry name" value="SLR0207 PROTEIN"/>
    <property type="match status" value="1"/>
</dbReference>
<protein>
    <submittedName>
        <fullName evidence="1">Uncharacterized protein</fullName>
    </submittedName>
</protein>
<dbReference type="AlphaFoldDB" id="A0A3B1AXL2"/>
<dbReference type="EMBL" id="UOFU01000358">
    <property type="protein sequence ID" value="VAX03998.1"/>
    <property type="molecule type" value="Genomic_DNA"/>
</dbReference>
<reference evidence="1" key="1">
    <citation type="submission" date="2018-06" db="EMBL/GenBank/DDBJ databases">
        <authorList>
            <person name="Zhirakovskaya E."/>
        </authorList>
    </citation>
    <scope>NUCLEOTIDE SEQUENCE</scope>
</reference>
<dbReference type="PANTHER" id="PTHR43883:SF1">
    <property type="entry name" value="GLUCONOKINASE"/>
    <property type="match status" value="1"/>
</dbReference>
<sequence length="358" mass="40110">MSQQTTSALITALLDPAAYNHPCRDIQLIETHISWLLLTGDYAYKIKKPVNFGFLDFSTLALRKHFCAEEIRLNTRLAPQIYLQVVRISASVTEPRINGDGPALEYAVKMRQFDNSGLFDRLVSSDQLSSQVISDTADTLARFHGKIAVAGPGSPFGEPDAVHRPVCENFEQLAQHVAGFLAINEHHDIFQHIRQWSEQTFTALESALAQRKIDGFIRECHGDLHLGNIALIDGRVTPFDGIEFNPDLRWIDIMSEMAFLLMDLQDHGRADLAHRLLNAWLEISGDYDGLAVLCYYQCYRAMVRAKVAALRGSQTKSENTESDLANYIQLADKYTHPTRPALLITHGLSGSGKSWLTQ</sequence>
<evidence type="ECO:0000313" key="1">
    <source>
        <dbReference type="EMBL" id="VAX03998.1"/>
    </source>
</evidence>
<name>A0A3B1AXL2_9ZZZZ</name>
<accession>A0A3B1AXL2</accession>
<dbReference type="InterPro" id="IPR011009">
    <property type="entry name" value="Kinase-like_dom_sf"/>
</dbReference>
<organism evidence="1">
    <name type="scientific">hydrothermal vent metagenome</name>
    <dbReference type="NCBI Taxonomy" id="652676"/>
    <lineage>
        <taxon>unclassified sequences</taxon>
        <taxon>metagenomes</taxon>
        <taxon>ecological metagenomes</taxon>
    </lineage>
</organism>